<gene>
    <name evidence="2" type="ORF">ACFQDD_10180</name>
</gene>
<dbReference type="Proteomes" id="UP001596274">
    <property type="component" value="Unassembled WGS sequence"/>
</dbReference>
<proteinExistence type="predicted"/>
<comment type="caution">
    <text evidence="2">The sequence shown here is derived from an EMBL/GenBank/DDBJ whole genome shotgun (WGS) entry which is preliminary data.</text>
</comment>
<dbReference type="EMBL" id="JBHSWT010000544">
    <property type="protein sequence ID" value="MFC6771878.1"/>
    <property type="molecule type" value="Genomic_DNA"/>
</dbReference>
<dbReference type="AlphaFoldDB" id="A0ABD5T3P1"/>
<accession>A0ABD5T3P1</accession>
<feature type="non-terminal residue" evidence="2">
    <location>
        <position position="1"/>
    </location>
</feature>
<evidence type="ECO:0000259" key="1">
    <source>
        <dbReference type="Pfam" id="PF11127"/>
    </source>
</evidence>
<dbReference type="Pfam" id="PF11127">
    <property type="entry name" value="YgaP-like_TM"/>
    <property type="match status" value="1"/>
</dbReference>
<protein>
    <submittedName>
        <fullName evidence="2">YgaP-like transmembrane domain</fullName>
    </submittedName>
</protein>
<dbReference type="InterPro" id="IPR021309">
    <property type="entry name" value="YgaP-like_TM"/>
</dbReference>
<organism evidence="2 3">
    <name type="scientific">Halorubrum pallidum</name>
    <dbReference type="NCBI Taxonomy" id="1526114"/>
    <lineage>
        <taxon>Archaea</taxon>
        <taxon>Methanobacteriati</taxon>
        <taxon>Methanobacteriota</taxon>
        <taxon>Stenosarchaea group</taxon>
        <taxon>Halobacteria</taxon>
        <taxon>Halobacteriales</taxon>
        <taxon>Haloferacaceae</taxon>
        <taxon>Halorubrum</taxon>
    </lineage>
</organism>
<evidence type="ECO:0000313" key="3">
    <source>
        <dbReference type="Proteomes" id="UP001596274"/>
    </source>
</evidence>
<evidence type="ECO:0000313" key="2">
    <source>
        <dbReference type="EMBL" id="MFC6771878.1"/>
    </source>
</evidence>
<name>A0ABD5T3P1_9EURY</name>
<feature type="domain" description="Inner membrane protein YgaP-like transmembrane" evidence="1">
    <location>
        <begin position="2"/>
        <end position="32"/>
    </location>
</feature>
<keyword evidence="3" id="KW-1185">Reference proteome</keyword>
<reference evidence="2 3" key="1">
    <citation type="journal article" date="2019" name="Int. J. Syst. Evol. Microbiol.">
        <title>The Global Catalogue of Microorganisms (GCM) 10K type strain sequencing project: providing services to taxonomists for standard genome sequencing and annotation.</title>
        <authorList>
            <consortium name="The Broad Institute Genomics Platform"/>
            <consortium name="The Broad Institute Genome Sequencing Center for Infectious Disease"/>
            <person name="Wu L."/>
            <person name="Ma J."/>
        </authorList>
    </citation>
    <scope>NUCLEOTIDE SEQUENCE [LARGE SCALE GENOMIC DNA]</scope>
    <source>
        <strain evidence="2 3">PJ61</strain>
    </source>
</reference>
<sequence length="38" mass="3627">LVFGVAALALLGTAATGTCGLYSLLGVDTCPASAGESR</sequence>